<proteinExistence type="predicted"/>
<dbReference type="Proteomes" id="UP000594638">
    <property type="component" value="Unassembled WGS sequence"/>
</dbReference>
<protein>
    <submittedName>
        <fullName evidence="1">Uncharacterized protein</fullName>
    </submittedName>
</protein>
<name>A0A8S0RV40_OLEEU</name>
<reference evidence="1 2" key="1">
    <citation type="submission" date="2019-12" db="EMBL/GenBank/DDBJ databases">
        <authorList>
            <person name="Alioto T."/>
            <person name="Alioto T."/>
            <person name="Gomez Garrido J."/>
        </authorList>
    </citation>
    <scope>NUCLEOTIDE SEQUENCE [LARGE SCALE GENOMIC DNA]</scope>
</reference>
<sequence length="110" mass="12431">MAFRKERAALEVYREYLGTLKEISHRRRRIRCEIDVAAQTSGGGYKGCDGNLCPGTPLLHEDGPGEDAARDTSCSNFLSHSSEQRLRLRSPRYLRVLIGLKRCCFVMEAL</sequence>
<evidence type="ECO:0000313" key="1">
    <source>
        <dbReference type="EMBL" id="CAA2983861.1"/>
    </source>
</evidence>
<keyword evidence="2" id="KW-1185">Reference proteome</keyword>
<evidence type="ECO:0000313" key="2">
    <source>
        <dbReference type="Proteomes" id="UP000594638"/>
    </source>
</evidence>
<dbReference type="EMBL" id="CACTIH010003745">
    <property type="protein sequence ID" value="CAA2983861.1"/>
    <property type="molecule type" value="Genomic_DNA"/>
</dbReference>
<dbReference type="AlphaFoldDB" id="A0A8S0RV40"/>
<dbReference type="Gramene" id="OE9A060728T1">
    <property type="protein sequence ID" value="OE9A060728C1"/>
    <property type="gene ID" value="OE9A060728"/>
</dbReference>
<accession>A0A8S0RV40</accession>
<gene>
    <name evidence="1" type="ORF">OLEA9_A060728</name>
</gene>
<organism evidence="1 2">
    <name type="scientific">Olea europaea subsp. europaea</name>
    <dbReference type="NCBI Taxonomy" id="158383"/>
    <lineage>
        <taxon>Eukaryota</taxon>
        <taxon>Viridiplantae</taxon>
        <taxon>Streptophyta</taxon>
        <taxon>Embryophyta</taxon>
        <taxon>Tracheophyta</taxon>
        <taxon>Spermatophyta</taxon>
        <taxon>Magnoliopsida</taxon>
        <taxon>eudicotyledons</taxon>
        <taxon>Gunneridae</taxon>
        <taxon>Pentapetalae</taxon>
        <taxon>asterids</taxon>
        <taxon>lamiids</taxon>
        <taxon>Lamiales</taxon>
        <taxon>Oleaceae</taxon>
        <taxon>Oleeae</taxon>
        <taxon>Olea</taxon>
    </lineage>
</organism>
<comment type="caution">
    <text evidence="1">The sequence shown here is derived from an EMBL/GenBank/DDBJ whole genome shotgun (WGS) entry which is preliminary data.</text>
</comment>